<sequence>MRREKKEEGKVRVVILMMMMVMMMIVMGCNSGGVSGEGTGEEGKGRKGDGSVIDLKVVSKKIRDAVEFAESVKEVHTLVKSVDELAKAIGKKVGAAGLGDIADHNGALIAGAYSVIEAVDAKLATLAGKVGLSSDLSTKVNDAKVKSTAFLNKLKSSTAEFDKEGASDADSKKALLKDNADKTKGRDELDKLNTSIDILMASSKKELDDSIKKLIEEPVRPDTVGN</sequence>
<name>B5RP43_BORDL</name>
<dbReference type="Proteomes" id="UP000000611">
    <property type="component" value="Plasmid pl40"/>
</dbReference>
<dbReference type="HOGENOM" id="CLU_089887_0_0_12"/>
<evidence type="ECO:0000313" key="10">
    <source>
        <dbReference type="EMBL" id="ACH94129.1"/>
    </source>
</evidence>
<dbReference type="KEGG" id="bdu:BDU_5038"/>
<keyword evidence="11" id="KW-1185">Reference proteome</keyword>
<accession>B5RP43</accession>
<keyword evidence="4" id="KW-0732">Signal</keyword>
<evidence type="ECO:0000256" key="6">
    <source>
        <dbReference type="ARBA" id="ARBA00023139"/>
    </source>
</evidence>
<reference evidence="10 11" key="1">
    <citation type="journal article" date="2008" name="PLoS Genet.">
        <title>The genome of Borrelia recurrentis, the agent of deadly louse-borne relapsing fever, is a degraded subset of tick-borne Borrelia duttonii.</title>
        <authorList>
            <person name="Lescot M."/>
            <person name="Audic S."/>
            <person name="Robert C."/>
            <person name="Nguyen T.T."/>
            <person name="Blanc G."/>
            <person name="Cutler S.J."/>
            <person name="Wincker P."/>
            <person name="Couloux A."/>
            <person name="Claverie J.-M."/>
            <person name="Raoult D."/>
            <person name="Drancourt M."/>
        </authorList>
    </citation>
    <scope>NUCLEOTIDE SEQUENCE [LARGE SCALE GENOMIC DNA]</scope>
    <source>
        <strain evidence="10 11">Ly</strain>
    </source>
</reference>
<keyword evidence="5 9" id="KW-0472">Membrane</keyword>
<dbReference type="InterPro" id="IPR001800">
    <property type="entry name" value="Lipoprotein_OspC"/>
</dbReference>
<evidence type="ECO:0000313" key="11">
    <source>
        <dbReference type="Proteomes" id="UP000000611"/>
    </source>
</evidence>
<dbReference type="AlphaFoldDB" id="B5RP43"/>
<organism evidence="10 11">
    <name type="scientific">Borrelia duttonii (strain Ly)</name>
    <dbReference type="NCBI Taxonomy" id="412419"/>
    <lineage>
        <taxon>Bacteria</taxon>
        <taxon>Pseudomonadati</taxon>
        <taxon>Spirochaetota</taxon>
        <taxon>Spirochaetia</taxon>
        <taxon>Spirochaetales</taxon>
        <taxon>Borreliaceae</taxon>
        <taxon>Borrelia</taxon>
    </lineage>
</organism>
<geneLocation type="plasmid" evidence="10 11">
    <name>pl40</name>
</geneLocation>
<evidence type="ECO:0000256" key="1">
    <source>
        <dbReference type="ARBA" id="ARBA00003932"/>
    </source>
</evidence>
<evidence type="ECO:0000256" key="3">
    <source>
        <dbReference type="ARBA" id="ARBA00008719"/>
    </source>
</evidence>
<keyword evidence="9" id="KW-0812">Transmembrane</keyword>
<protein>
    <submittedName>
        <fullName evidence="10">Vsp protein</fullName>
    </submittedName>
</protein>
<dbReference type="EMBL" id="CP000987">
    <property type="protein sequence ID" value="ACH94129.1"/>
    <property type="molecule type" value="Genomic_DNA"/>
</dbReference>
<keyword evidence="7" id="KW-0998">Cell outer membrane</keyword>
<keyword evidence="10" id="KW-0614">Plasmid</keyword>
<feature type="transmembrane region" description="Helical" evidence="9">
    <location>
        <begin position="12"/>
        <end position="28"/>
    </location>
</feature>
<evidence type="ECO:0000256" key="2">
    <source>
        <dbReference type="ARBA" id="ARBA00004459"/>
    </source>
</evidence>
<dbReference type="PROSITE" id="PS51257">
    <property type="entry name" value="PROKAR_LIPOPROTEIN"/>
    <property type="match status" value="1"/>
</dbReference>
<dbReference type="SUPFAM" id="SSF63515">
    <property type="entry name" value="Outer surface protein C (OspC)"/>
    <property type="match status" value="1"/>
</dbReference>
<gene>
    <name evidence="10" type="primary">vsp_2</name>
    <name evidence="10" type="ordered locus">BDU_5038</name>
</gene>
<keyword evidence="9" id="KW-1133">Transmembrane helix</keyword>
<evidence type="ECO:0000256" key="4">
    <source>
        <dbReference type="ARBA" id="ARBA00022729"/>
    </source>
</evidence>
<comment type="function">
    <text evidence="1">The Vlp and Vsp proteins are antigenically distinct proteins, only one vlp or vsp gene is transcriptionally active at any one time. Switching between these genes is a mechanism of host immune response evasion.</text>
</comment>
<evidence type="ECO:0000256" key="7">
    <source>
        <dbReference type="ARBA" id="ARBA00023237"/>
    </source>
</evidence>
<proteinExistence type="inferred from homology"/>
<dbReference type="Gene3D" id="1.20.120.240">
    <property type="entry name" value="Lipoprotein, type 6"/>
    <property type="match status" value="1"/>
</dbReference>
<keyword evidence="6" id="KW-0564">Palmitate</keyword>
<evidence type="ECO:0000256" key="8">
    <source>
        <dbReference type="ARBA" id="ARBA00023288"/>
    </source>
</evidence>
<comment type="subcellular location">
    <subcellularLocation>
        <location evidence="2">Cell outer membrane</location>
        <topology evidence="2">Lipid-anchor</topology>
    </subcellularLocation>
</comment>
<evidence type="ECO:0000256" key="9">
    <source>
        <dbReference type="SAM" id="Phobius"/>
    </source>
</evidence>
<keyword evidence="8" id="KW-0449">Lipoprotein</keyword>
<comment type="similarity">
    <text evidence="3">Belongs to the variable small protein (Vsp) family.</text>
</comment>
<dbReference type="GO" id="GO:0009279">
    <property type="term" value="C:cell outer membrane"/>
    <property type="evidence" value="ECO:0007669"/>
    <property type="project" value="UniProtKB-SubCell"/>
</dbReference>
<evidence type="ECO:0000256" key="5">
    <source>
        <dbReference type="ARBA" id="ARBA00023136"/>
    </source>
</evidence>
<dbReference type="InterPro" id="IPR036437">
    <property type="entry name" value="OspC-like_sf"/>
</dbReference>
<dbReference type="Pfam" id="PF01441">
    <property type="entry name" value="Lipoprotein_6"/>
    <property type="match status" value="1"/>
</dbReference>